<keyword evidence="9" id="KW-1185">Reference proteome</keyword>
<dbReference type="NCBIfam" id="TIGR02289">
    <property type="entry name" value="M3_not_pepF"/>
    <property type="match status" value="1"/>
</dbReference>
<dbReference type="PANTHER" id="PTHR11804:SF48">
    <property type="entry name" value="PUTATIVE-RELATED"/>
    <property type="match status" value="1"/>
</dbReference>
<protein>
    <submittedName>
        <fullName evidence="8">Oligoendopeptidase F</fullName>
    </submittedName>
</protein>
<dbReference type="AlphaFoldDB" id="A0A182C8G9"/>
<evidence type="ECO:0000259" key="7">
    <source>
        <dbReference type="Pfam" id="PF01432"/>
    </source>
</evidence>
<dbReference type="GO" id="GO:0004222">
    <property type="term" value="F:metalloendopeptidase activity"/>
    <property type="evidence" value="ECO:0007669"/>
    <property type="project" value="InterPro"/>
</dbReference>
<dbReference type="GO" id="GO:0046872">
    <property type="term" value="F:metal ion binding"/>
    <property type="evidence" value="ECO:0007669"/>
    <property type="project" value="UniProtKB-UniRule"/>
</dbReference>
<organism evidence="8 9">
    <name type="scientific">Kosmotoga arenicorallina S304</name>
    <dbReference type="NCBI Taxonomy" id="1453497"/>
    <lineage>
        <taxon>Bacteria</taxon>
        <taxon>Thermotogati</taxon>
        <taxon>Thermotogota</taxon>
        <taxon>Thermotogae</taxon>
        <taxon>Kosmotogales</taxon>
        <taxon>Kosmotogaceae</taxon>
        <taxon>Kosmotoga</taxon>
    </lineage>
</organism>
<evidence type="ECO:0000313" key="8">
    <source>
        <dbReference type="EMBL" id="OAA31809.1"/>
    </source>
</evidence>
<evidence type="ECO:0000256" key="5">
    <source>
        <dbReference type="ARBA" id="ARBA00023049"/>
    </source>
</evidence>
<dbReference type="InterPro" id="IPR045090">
    <property type="entry name" value="Pept_M3A_M3B"/>
</dbReference>
<keyword evidence="2 6" id="KW-0479">Metal-binding</keyword>
<dbReference type="EMBL" id="JFHK01000002">
    <property type="protein sequence ID" value="OAA31809.1"/>
    <property type="molecule type" value="Genomic_DNA"/>
</dbReference>
<dbReference type="InterPro" id="IPR011976">
    <property type="entry name" value="Pept_M3B_oligopep-rel"/>
</dbReference>
<dbReference type="SUPFAM" id="SSF55486">
    <property type="entry name" value="Metalloproteases ('zincins'), catalytic domain"/>
    <property type="match status" value="1"/>
</dbReference>
<dbReference type="CDD" id="cd09606">
    <property type="entry name" value="M3B_PepF"/>
    <property type="match status" value="1"/>
</dbReference>
<name>A0A182C8G9_9BACT</name>
<dbReference type="PANTHER" id="PTHR11804">
    <property type="entry name" value="PROTEASE M3 THIMET OLIGOPEPTIDASE-RELATED"/>
    <property type="match status" value="1"/>
</dbReference>
<dbReference type="Proteomes" id="UP000077339">
    <property type="component" value="Unassembled WGS sequence"/>
</dbReference>
<evidence type="ECO:0000256" key="3">
    <source>
        <dbReference type="ARBA" id="ARBA00022801"/>
    </source>
</evidence>
<gene>
    <name evidence="8" type="ORF">AT15_02985</name>
</gene>
<dbReference type="OrthoDB" id="9762795at2"/>
<sequence length="569" mass="67171">MSAPVIKKQPRKFFPEELDLSEWSNVERELNSLLEFGISSEKDLETFLERFSELYMILQEQLAWRYIKMTCKADDEKLRQEYSNFYAKVFSKAEPYRIKLMKRFYDSPYKKRLDRSRYAHLDRLISNRIELFREENLPLEIKEKELSSKFGSIIGSLTIDYKGKEYTIMQLSKFQHEPDRKVREETWKLMMNKLSSVRDTLENLFDKLKEIRIPQAKNAGFDNYRDYMHARKQRFAYSVEDIFRFHNSVESVVVPFVKKLNKERREQLKLETLRPWDTVVEPSGRILKPFENIDEFVDKAIKILSKLDPEFGINLEKMKNSGLLDLENRKGKAPGGYNYPLDETGAPFIFMNATGVPENVRTLLHESGHAMHSFATVKERLLLYKHTPHEAAELASMSMELLTLDYLNEYYPDSEDLKLAKRKELVGTISFLPWCMIVDAFQQWIYTNPDHSPDERDDYFASLVDRFNTGINWTGLEKEKRIRWLLQPHIMTSPFYYIEYGIAQLGAIALYRNFKRNPEKALKQYKNFLSLGHSRPLDELYKAAGIDFDFSEGYIAELVEFVKGELEKL</sequence>
<dbReference type="InterPro" id="IPR001567">
    <property type="entry name" value="Pept_M3A_M3B_dom"/>
</dbReference>
<keyword evidence="1 6" id="KW-0645">Protease</keyword>
<dbReference type="Pfam" id="PF01432">
    <property type="entry name" value="Peptidase_M3"/>
    <property type="match status" value="1"/>
</dbReference>
<keyword evidence="5 6" id="KW-0482">Metalloprotease</keyword>
<dbReference type="STRING" id="1453497.AT15_02985"/>
<comment type="similarity">
    <text evidence="6">Belongs to the peptidase M3 family.</text>
</comment>
<evidence type="ECO:0000256" key="6">
    <source>
        <dbReference type="RuleBase" id="RU003435"/>
    </source>
</evidence>
<reference evidence="8 9" key="1">
    <citation type="submission" date="2014-02" db="EMBL/GenBank/DDBJ databases">
        <title>Kosmotoga genome sequencing.</title>
        <authorList>
            <person name="Pollo S.M."/>
            <person name="Charchuk R."/>
            <person name="Nesbo C.L."/>
        </authorList>
    </citation>
    <scope>NUCLEOTIDE SEQUENCE [LARGE SCALE GENOMIC DNA]</scope>
    <source>
        <strain evidence="8 9">S304</strain>
    </source>
</reference>
<evidence type="ECO:0000256" key="4">
    <source>
        <dbReference type="ARBA" id="ARBA00022833"/>
    </source>
</evidence>
<dbReference type="PATRIC" id="fig|1453497.3.peg.592"/>
<keyword evidence="3 6" id="KW-0378">Hydrolase</keyword>
<dbReference type="GO" id="GO:0006518">
    <property type="term" value="P:peptide metabolic process"/>
    <property type="evidence" value="ECO:0007669"/>
    <property type="project" value="TreeGrafter"/>
</dbReference>
<comment type="caution">
    <text evidence="8">The sequence shown here is derived from an EMBL/GenBank/DDBJ whole genome shotgun (WGS) entry which is preliminary data.</text>
</comment>
<dbReference type="Gene3D" id="1.10.1370.30">
    <property type="match status" value="1"/>
</dbReference>
<comment type="cofactor">
    <cofactor evidence="6">
        <name>Zn(2+)</name>
        <dbReference type="ChEBI" id="CHEBI:29105"/>
    </cofactor>
    <text evidence="6">Binds 1 zinc ion.</text>
</comment>
<accession>A0A182C8G9</accession>
<dbReference type="RefSeq" id="WP_068345421.1">
    <property type="nucleotide sequence ID" value="NZ_JFHK01000002.1"/>
</dbReference>
<proteinExistence type="inferred from homology"/>
<evidence type="ECO:0000313" key="9">
    <source>
        <dbReference type="Proteomes" id="UP000077339"/>
    </source>
</evidence>
<feature type="domain" description="Peptidase M3A/M3B catalytic" evidence="7">
    <location>
        <begin position="175"/>
        <end position="558"/>
    </location>
</feature>
<evidence type="ECO:0000256" key="1">
    <source>
        <dbReference type="ARBA" id="ARBA00022670"/>
    </source>
</evidence>
<keyword evidence="4 6" id="KW-0862">Zinc</keyword>
<dbReference type="GO" id="GO:0006508">
    <property type="term" value="P:proteolysis"/>
    <property type="evidence" value="ECO:0007669"/>
    <property type="project" value="UniProtKB-KW"/>
</dbReference>
<evidence type="ECO:0000256" key="2">
    <source>
        <dbReference type="ARBA" id="ARBA00022723"/>
    </source>
</evidence>